<dbReference type="Proteomes" id="UP000748756">
    <property type="component" value="Unassembled WGS sequence"/>
</dbReference>
<dbReference type="PANTHER" id="PTHR17453">
    <property type="entry name" value="SIGNAL RECOGNITION PARTICLE 19 KD PROTEIN"/>
    <property type="match status" value="1"/>
</dbReference>
<feature type="compositionally biased region" description="Basic residues" evidence="5">
    <location>
        <begin position="281"/>
        <end position="296"/>
    </location>
</feature>
<feature type="compositionally biased region" description="Low complexity" evidence="5">
    <location>
        <begin position="252"/>
        <end position="270"/>
    </location>
</feature>
<comment type="subcellular location">
    <subcellularLocation>
        <location evidence="1">Cytoplasm</location>
    </subcellularLocation>
</comment>
<keyword evidence="4" id="KW-0687">Ribonucleoprotein</keyword>
<dbReference type="SUPFAM" id="SSF69695">
    <property type="entry name" value="SRP19"/>
    <property type="match status" value="1"/>
</dbReference>
<dbReference type="GO" id="GO:0005786">
    <property type="term" value="C:signal recognition particle, endoplasmic reticulum targeting"/>
    <property type="evidence" value="ECO:0007669"/>
    <property type="project" value="UniProtKB-KW"/>
</dbReference>
<evidence type="ECO:0000313" key="7">
    <source>
        <dbReference type="Proteomes" id="UP000748756"/>
    </source>
</evidence>
<dbReference type="EMBL" id="JAAAUQ010000765">
    <property type="protein sequence ID" value="KAF9147733.1"/>
    <property type="molecule type" value="Genomic_DNA"/>
</dbReference>
<keyword evidence="7" id="KW-1185">Reference proteome</keyword>
<sequence length="296" mass="32530">MSKTSSLNLLRKTKNKDSFFLDDDSDHEDDQIQEDDEFDLDNMDFPLPTDDAPSSSGQYNSHGISSSAPLTPEQLAQIQSLMDTGAVGGKGNVGENGVRYVSMEEADQFKNWMCLYPCYIDGTKTVAEGRRIPKEKACVKQPWAKDIVEALKELMLSQAFEPGKTHPRDWANRGRVRVLFKDEGRFCHPTIRTKNELLIRIAASINKIHAREEASGTKRPEYSPLSPLTPLSIVMPGMANADPLAGFLGGNDDSSSSSSAQPQIGDSSSSGAAQPSPESKRQKKLAKKPKRVMIRG</sequence>
<reference evidence="6" key="1">
    <citation type="journal article" date="2020" name="Fungal Divers.">
        <title>Resolving the Mortierellaceae phylogeny through synthesis of multi-gene phylogenetics and phylogenomics.</title>
        <authorList>
            <person name="Vandepol N."/>
            <person name="Liber J."/>
            <person name="Desiro A."/>
            <person name="Na H."/>
            <person name="Kennedy M."/>
            <person name="Barry K."/>
            <person name="Grigoriev I.V."/>
            <person name="Miller A.N."/>
            <person name="O'Donnell K."/>
            <person name="Stajich J.E."/>
            <person name="Bonito G."/>
        </authorList>
    </citation>
    <scope>NUCLEOTIDE SEQUENCE</scope>
    <source>
        <strain evidence="6">NRRL 6426</strain>
    </source>
</reference>
<evidence type="ECO:0000256" key="2">
    <source>
        <dbReference type="ARBA" id="ARBA00022490"/>
    </source>
</evidence>
<organism evidence="6 7">
    <name type="scientific">Linnemannia schmuckeri</name>
    <dbReference type="NCBI Taxonomy" id="64567"/>
    <lineage>
        <taxon>Eukaryota</taxon>
        <taxon>Fungi</taxon>
        <taxon>Fungi incertae sedis</taxon>
        <taxon>Mucoromycota</taxon>
        <taxon>Mortierellomycotina</taxon>
        <taxon>Mortierellomycetes</taxon>
        <taxon>Mortierellales</taxon>
        <taxon>Mortierellaceae</taxon>
        <taxon>Linnemannia</taxon>
    </lineage>
</organism>
<evidence type="ECO:0000313" key="6">
    <source>
        <dbReference type="EMBL" id="KAF9147733.1"/>
    </source>
</evidence>
<feature type="compositionally biased region" description="Acidic residues" evidence="5">
    <location>
        <begin position="20"/>
        <end position="42"/>
    </location>
</feature>
<dbReference type="InterPro" id="IPR036521">
    <property type="entry name" value="SRP19-like_sf"/>
</dbReference>
<dbReference type="GO" id="GO:0008312">
    <property type="term" value="F:7S RNA binding"/>
    <property type="evidence" value="ECO:0007669"/>
    <property type="project" value="InterPro"/>
</dbReference>
<evidence type="ECO:0000256" key="1">
    <source>
        <dbReference type="ARBA" id="ARBA00004496"/>
    </source>
</evidence>
<dbReference type="Pfam" id="PF01922">
    <property type="entry name" value="SRP19"/>
    <property type="match status" value="1"/>
</dbReference>
<dbReference type="PANTHER" id="PTHR17453:SF0">
    <property type="entry name" value="SIGNAL RECOGNITION PARTICLE 19 KDA PROTEIN"/>
    <property type="match status" value="1"/>
</dbReference>
<comment type="caution">
    <text evidence="6">The sequence shown here is derived from an EMBL/GenBank/DDBJ whole genome shotgun (WGS) entry which is preliminary data.</text>
</comment>
<evidence type="ECO:0000256" key="5">
    <source>
        <dbReference type="SAM" id="MobiDB-lite"/>
    </source>
</evidence>
<proteinExistence type="predicted"/>
<feature type="region of interest" description="Disordered" evidence="5">
    <location>
        <begin position="18"/>
        <end position="66"/>
    </location>
</feature>
<name>A0A9P5RWK9_9FUNG</name>
<dbReference type="Gene3D" id="3.30.56.30">
    <property type="entry name" value="Signal recognition particle, SRP19-like subunit"/>
    <property type="match status" value="1"/>
</dbReference>
<keyword evidence="2" id="KW-0963">Cytoplasm</keyword>
<dbReference type="InterPro" id="IPR002778">
    <property type="entry name" value="Signal_recog_particle_SRP19"/>
</dbReference>
<evidence type="ECO:0000256" key="3">
    <source>
        <dbReference type="ARBA" id="ARBA00023135"/>
    </source>
</evidence>
<gene>
    <name evidence="6" type="primary">SEC65</name>
    <name evidence="6" type="ORF">BG015_010585</name>
</gene>
<keyword evidence="3" id="KW-0733">Signal recognition particle</keyword>
<dbReference type="FunFam" id="3.30.56.30:FF:000003">
    <property type="entry name" value="Signal recognition particle SEC65 subunit"/>
    <property type="match status" value="1"/>
</dbReference>
<feature type="region of interest" description="Disordered" evidence="5">
    <location>
        <begin position="244"/>
        <end position="296"/>
    </location>
</feature>
<evidence type="ECO:0000256" key="4">
    <source>
        <dbReference type="ARBA" id="ARBA00023274"/>
    </source>
</evidence>
<dbReference type="OrthoDB" id="2190947at2759"/>
<accession>A0A9P5RWK9</accession>
<dbReference type="GO" id="GO:0006617">
    <property type="term" value="P:SRP-dependent cotranslational protein targeting to membrane, signal sequence recognition"/>
    <property type="evidence" value="ECO:0007669"/>
    <property type="project" value="TreeGrafter"/>
</dbReference>
<protein>
    <submittedName>
        <fullName evidence="6">Signal recognition particle subunit</fullName>
    </submittedName>
</protein>
<feature type="compositionally biased region" description="Polar residues" evidence="5">
    <location>
        <begin position="52"/>
        <end position="66"/>
    </location>
</feature>
<dbReference type="AlphaFoldDB" id="A0A9P5RWK9"/>